<dbReference type="Pfam" id="PF16845">
    <property type="entry name" value="SQAPI"/>
    <property type="match status" value="1"/>
</dbReference>
<sequence length="94" mass="10506">MAVLGAGPPVDINNPHIQWLGRWAVEEHVRLVQDRIKFNKVVRTESDDESELGVLLHLFIDATNGDGKDAKYKAVADQIRGIYKPGLLEFKPAN</sequence>
<reference evidence="5" key="1">
    <citation type="submission" date="2015-06" db="UniProtKB">
        <authorList>
            <consortium name="EnsemblPlants"/>
        </authorList>
    </citation>
    <scope>IDENTIFICATION</scope>
</reference>
<evidence type="ECO:0000256" key="2">
    <source>
        <dbReference type="ARBA" id="ARBA00022690"/>
    </source>
</evidence>
<evidence type="ECO:0000256" key="3">
    <source>
        <dbReference type="ARBA" id="ARBA00022704"/>
    </source>
</evidence>
<evidence type="ECO:0000256" key="4">
    <source>
        <dbReference type="ARBA" id="ARBA00022821"/>
    </source>
</evidence>
<dbReference type="InterPro" id="IPR000010">
    <property type="entry name" value="Cystatin_dom"/>
</dbReference>
<keyword evidence="3" id="KW-0789">Thiol protease inhibitor</keyword>
<dbReference type="Gene3D" id="3.10.450.10">
    <property type="match status" value="1"/>
</dbReference>
<dbReference type="SUPFAM" id="SSF54403">
    <property type="entry name" value="Cystatin/monellin"/>
    <property type="match status" value="1"/>
</dbReference>
<comment type="similarity">
    <text evidence="1">Belongs to the cystatin family. Phytocystatin subfamily.</text>
</comment>
<organism evidence="5">
    <name type="scientific">Aegilops tauschii</name>
    <name type="common">Tausch's goatgrass</name>
    <name type="synonym">Aegilops squarrosa</name>
    <dbReference type="NCBI Taxonomy" id="37682"/>
    <lineage>
        <taxon>Eukaryota</taxon>
        <taxon>Viridiplantae</taxon>
        <taxon>Streptophyta</taxon>
        <taxon>Embryophyta</taxon>
        <taxon>Tracheophyta</taxon>
        <taxon>Spermatophyta</taxon>
        <taxon>Magnoliopsida</taxon>
        <taxon>Liliopsida</taxon>
        <taxon>Poales</taxon>
        <taxon>Poaceae</taxon>
        <taxon>BOP clade</taxon>
        <taxon>Pooideae</taxon>
        <taxon>Triticodae</taxon>
        <taxon>Triticeae</taxon>
        <taxon>Triticinae</taxon>
        <taxon>Aegilops</taxon>
    </lineage>
</organism>
<keyword evidence="4" id="KW-0611">Plant defense</keyword>
<dbReference type="GO" id="GO:0006952">
    <property type="term" value="P:defense response"/>
    <property type="evidence" value="ECO:0007669"/>
    <property type="project" value="UniProtKB-KW"/>
</dbReference>
<dbReference type="AlphaFoldDB" id="M8AY29"/>
<accession>M8AY29</accession>
<dbReference type="PANTHER" id="PTHR47116">
    <property type="entry name" value="PHLOEM FILAMENT PROTEIN"/>
    <property type="match status" value="1"/>
</dbReference>
<dbReference type="EnsemblPlants" id="EMT06605">
    <property type="protein sequence ID" value="EMT06605"/>
    <property type="gene ID" value="F775_12985"/>
</dbReference>
<keyword evidence="2" id="KW-0646">Protease inhibitor</keyword>
<protein>
    <submittedName>
        <fullName evidence="5">Cysteine proteinase inhibitor</fullName>
    </submittedName>
</protein>
<evidence type="ECO:0000313" key="5">
    <source>
        <dbReference type="EnsemblPlants" id="EMT06605"/>
    </source>
</evidence>
<dbReference type="InterPro" id="IPR027214">
    <property type="entry name" value="Cystatin"/>
</dbReference>
<evidence type="ECO:0000256" key="1">
    <source>
        <dbReference type="ARBA" id="ARBA00007233"/>
    </source>
</evidence>
<proteinExistence type="inferred from homology"/>
<name>M8AY29_AEGTA</name>
<dbReference type="InterPro" id="IPR046350">
    <property type="entry name" value="Cystatin_sf"/>
</dbReference>
<dbReference type="GO" id="GO:0004869">
    <property type="term" value="F:cysteine-type endopeptidase inhibitor activity"/>
    <property type="evidence" value="ECO:0007669"/>
    <property type="project" value="UniProtKB-KW"/>
</dbReference>